<evidence type="ECO:0000256" key="6">
    <source>
        <dbReference type="ARBA" id="ARBA00023196"/>
    </source>
</evidence>
<dbReference type="GO" id="GO:0045259">
    <property type="term" value="C:proton-transporting ATP synthase complex"/>
    <property type="evidence" value="ECO:0007669"/>
    <property type="project" value="UniProtKB-KW"/>
</dbReference>
<dbReference type="Gene3D" id="2.60.15.10">
    <property type="entry name" value="F0F1 ATP synthase delta/epsilon subunit, N-terminal"/>
    <property type="match status" value="1"/>
</dbReference>
<dbReference type="InterPro" id="IPR020546">
    <property type="entry name" value="ATP_synth_F1_dsu/esu_N"/>
</dbReference>
<sequence>MTFPLEIVTPERIAFTDQVEMVVVPTKVGNIGILPRHISLFAQLTEGILKIKKHQEEYYLSIGGGFIEVAKDKTIVLVTRAVKSTELNEQDILKAKQAAEVALKQKPMGAALTTYKTLYRQSLIDLKLLRRRKQRIH</sequence>
<evidence type="ECO:0000256" key="7">
    <source>
        <dbReference type="ARBA" id="ARBA00023310"/>
    </source>
</evidence>
<proteinExistence type="inferred from homology"/>
<keyword evidence="7 8" id="KW-0066">ATP synthesis</keyword>
<comment type="similarity">
    <text evidence="2 8 9">Belongs to the ATPase epsilon chain family.</text>
</comment>
<evidence type="ECO:0000256" key="2">
    <source>
        <dbReference type="ARBA" id="ARBA00005712"/>
    </source>
</evidence>
<dbReference type="InterPro" id="IPR036771">
    <property type="entry name" value="ATPsynth_dsu/esu_N"/>
</dbReference>
<comment type="caution">
    <text evidence="11">The sequence shown here is derived from an EMBL/GenBank/DDBJ whole genome shotgun (WGS) entry which is preliminary data.</text>
</comment>
<comment type="subcellular location">
    <subcellularLocation>
        <location evidence="8">Cell membrane</location>
        <topology evidence="8">Peripheral membrane protein</topology>
    </subcellularLocation>
    <subcellularLocation>
        <location evidence="1">Endomembrane system</location>
        <topology evidence="1">Peripheral membrane protein</topology>
    </subcellularLocation>
</comment>
<evidence type="ECO:0000256" key="8">
    <source>
        <dbReference type="HAMAP-Rule" id="MF_00530"/>
    </source>
</evidence>
<keyword evidence="6 8" id="KW-0139">CF(1)</keyword>
<dbReference type="Proteomes" id="UP000034050">
    <property type="component" value="Unassembled WGS sequence"/>
</dbReference>
<dbReference type="CDD" id="cd12152">
    <property type="entry name" value="F1-ATPase_delta"/>
    <property type="match status" value="1"/>
</dbReference>
<evidence type="ECO:0000256" key="4">
    <source>
        <dbReference type="ARBA" id="ARBA00023065"/>
    </source>
</evidence>
<organism evidence="11 12">
    <name type="scientific">Candidatus Gottesmanbacteria bacterium GW2011_GWB1_43_11</name>
    <dbReference type="NCBI Taxonomy" id="1618446"/>
    <lineage>
        <taxon>Bacteria</taxon>
        <taxon>Candidatus Gottesmaniibacteriota</taxon>
    </lineage>
</organism>
<gene>
    <name evidence="8" type="primary">atpC</name>
    <name evidence="11" type="ORF">UV61_C0011G0019</name>
</gene>
<dbReference type="AlphaFoldDB" id="A0A0G1ETG0"/>
<protein>
    <recommendedName>
        <fullName evidence="8">ATP synthase epsilon chain</fullName>
    </recommendedName>
    <alternativeName>
        <fullName evidence="8">ATP synthase F1 sector epsilon subunit</fullName>
    </alternativeName>
    <alternativeName>
        <fullName evidence="8">F-ATPase epsilon subunit</fullName>
    </alternativeName>
</protein>
<dbReference type="PANTHER" id="PTHR13822">
    <property type="entry name" value="ATP SYNTHASE DELTA/EPSILON CHAIN"/>
    <property type="match status" value="1"/>
</dbReference>
<keyword evidence="5 8" id="KW-0472">Membrane</keyword>
<accession>A0A0G1ETG0</accession>
<evidence type="ECO:0000256" key="1">
    <source>
        <dbReference type="ARBA" id="ARBA00004184"/>
    </source>
</evidence>
<dbReference type="GO" id="GO:0046933">
    <property type="term" value="F:proton-transporting ATP synthase activity, rotational mechanism"/>
    <property type="evidence" value="ECO:0007669"/>
    <property type="project" value="UniProtKB-UniRule"/>
</dbReference>
<evidence type="ECO:0000256" key="9">
    <source>
        <dbReference type="RuleBase" id="RU003656"/>
    </source>
</evidence>
<comment type="subunit">
    <text evidence="8 9">F-type ATPases have 2 components, CF(1) - the catalytic core - and CF(0) - the membrane proton channel. CF(1) has five subunits: alpha(3), beta(3), gamma(1), delta(1), epsilon(1). CF(0) has three main subunits: a, b and c.</text>
</comment>
<feature type="domain" description="ATP synthase F1 complex delta/epsilon subunit N-terminal" evidence="10">
    <location>
        <begin position="4"/>
        <end position="81"/>
    </location>
</feature>
<dbReference type="GO" id="GO:0005886">
    <property type="term" value="C:plasma membrane"/>
    <property type="evidence" value="ECO:0007669"/>
    <property type="project" value="UniProtKB-SubCell"/>
</dbReference>
<evidence type="ECO:0000313" key="12">
    <source>
        <dbReference type="Proteomes" id="UP000034050"/>
    </source>
</evidence>
<evidence type="ECO:0000256" key="5">
    <source>
        <dbReference type="ARBA" id="ARBA00023136"/>
    </source>
</evidence>
<keyword evidence="3 8" id="KW-0813">Transport</keyword>
<dbReference type="Pfam" id="PF02823">
    <property type="entry name" value="ATP-synt_DE_N"/>
    <property type="match status" value="1"/>
</dbReference>
<dbReference type="GO" id="GO:0012505">
    <property type="term" value="C:endomembrane system"/>
    <property type="evidence" value="ECO:0007669"/>
    <property type="project" value="UniProtKB-SubCell"/>
</dbReference>
<dbReference type="STRING" id="1618446.UV61_C0011G0019"/>
<keyword evidence="4 8" id="KW-0406">Ion transport</keyword>
<keyword evidence="8" id="KW-1003">Cell membrane</keyword>
<comment type="function">
    <text evidence="8">Produces ATP from ADP in the presence of a proton gradient across the membrane.</text>
</comment>
<dbReference type="HAMAP" id="MF_00530">
    <property type="entry name" value="ATP_synth_epsil_bac"/>
    <property type="match status" value="1"/>
</dbReference>
<name>A0A0G1ETG0_9BACT</name>
<dbReference type="SUPFAM" id="SSF51344">
    <property type="entry name" value="Epsilon subunit of F1F0-ATP synthase N-terminal domain"/>
    <property type="match status" value="1"/>
</dbReference>
<dbReference type="PANTHER" id="PTHR13822:SF10">
    <property type="entry name" value="ATP SYNTHASE EPSILON CHAIN, CHLOROPLASTIC"/>
    <property type="match status" value="1"/>
</dbReference>
<dbReference type="InterPro" id="IPR001469">
    <property type="entry name" value="ATP_synth_F1_dsu/esu"/>
</dbReference>
<dbReference type="EMBL" id="LCFD01000011">
    <property type="protein sequence ID" value="KKS86371.1"/>
    <property type="molecule type" value="Genomic_DNA"/>
</dbReference>
<evidence type="ECO:0000259" key="10">
    <source>
        <dbReference type="Pfam" id="PF02823"/>
    </source>
</evidence>
<dbReference type="GO" id="GO:0005524">
    <property type="term" value="F:ATP binding"/>
    <property type="evidence" value="ECO:0007669"/>
    <property type="project" value="UniProtKB-UniRule"/>
</dbReference>
<evidence type="ECO:0000313" key="11">
    <source>
        <dbReference type="EMBL" id="KKS86371.1"/>
    </source>
</evidence>
<evidence type="ECO:0000256" key="3">
    <source>
        <dbReference type="ARBA" id="ARBA00022448"/>
    </source>
</evidence>
<keyword evidence="8" id="KW-0375">Hydrogen ion transport</keyword>
<reference evidence="11 12" key="1">
    <citation type="journal article" date="2015" name="Nature">
        <title>rRNA introns, odd ribosomes, and small enigmatic genomes across a large radiation of phyla.</title>
        <authorList>
            <person name="Brown C.T."/>
            <person name="Hug L.A."/>
            <person name="Thomas B.C."/>
            <person name="Sharon I."/>
            <person name="Castelle C.J."/>
            <person name="Singh A."/>
            <person name="Wilkins M.J."/>
            <person name="Williams K.H."/>
            <person name="Banfield J.F."/>
        </authorList>
    </citation>
    <scope>NUCLEOTIDE SEQUENCE [LARGE SCALE GENOMIC DNA]</scope>
</reference>
<dbReference type="NCBIfam" id="TIGR01216">
    <property type="entry name" value="ATP_synt_epsi"/>
    <property type="match status" value="1"/>
</dbReference>